<feature type="compositionally biased region" description="Low complexity" evidence="1">
    <location>
        <begin position="496"/>
        <end position="507"/>
    </location>
</feature>
<dbReference type="EMBL" id="CP095049">
    <property type="protein sequence ID" value="UOQ52655.1"/>
    <property type="molecule type" value="Genomic_DNA"/>
</dbReference>
<dbReference type="InterPro" id="IPR026444">
    <property type="entry name" value="Secre_tail"/>
</dbReference>
<dbReference type="InterPro" id="IPR013783">
    <property type="entry name" value="Ig-like_fold"/>
</dbReference>
<sequence length="1404" mass="140755">MHFFTAFTRLALSRGHRIGYGQTPRLWLILLLLLPGLSAQAQRTRGSDGNRTVSTGTAIVNEYAKVTADAAAGATLIRVSSNTLNANGRFLGVLTQGDLILLIQMQGASITTNDAAIYGSVSAYNNAGRYELLEVASVSGTDVINLTCGLKYDYTAAGQTQVVRLPRFNTLTVNSGATVSGTAWDRTTGIGGIVAMEVANGTILNGTINATGLGFRGGAVDNSSEDANAVVFGFRNSAATFGAEKGEGIAGAAVDYDALGGRYGRGAAANGGGGGNSHNAAGGGGANVGLGAWTGMGNPDRGTSSVYDNAWNLEGAGFATATSSGGGRGGYSYASANQDALVTAPGAGSWGGNGRQNNGGYGGRPLENRGRLYLGGGGGAGDGNNGVSTSGGNGGGLVYMLTGGAVSGSGSVLANGTTGFRGNNIPTSGGTDAAGGGGGGGSVVLHVGGTITGITASAQGGTGGSQRDAGAESEGPGGGGGGGLIQYTNNSGTNFTTQVQGGVNGTTSSTSLTEFPPNGATRGGSGLVQTVLYNAQCAVADVASSAVPLSNPTPAGQPGGFTVTFNNTGPDGANEVIAQVKLPTGLSILSITNGGEYNPATGFVNYPALTSLASGQSLVSTIRFTTPPVTSVPAYPLIYTTTGQGNNTQVDFSYAEFTVTPVADVTTSITGPVVLGQGQPSGTYTVNFTNNGPSTAANVTQSILLPAGSTGVSAPGAQSIVVNGNNTVTVTYPAASLTSGATNSFQLSFTAPATAGPVTLVSNTGTSTSQGSNAAADQFTFNANVTAAAADLQANITVSTTPVPAGQEGVFNVVFRNNGPNTATGTAAQVQLPAGLVLTDNAGGSYNQSTGLLTFPALTSLGNGATFSPVIKFTAPAAGTSVAATASITSSAYDSNTGNNSFTASIAVTPTADVVTTISGPATAAAGASVTYTATVQNNGPSVATSVVPTVQLPKALLSLALPTGASYDPNTGIVTLPAINSMNSGDAQNYTIGFTLPNNNQSVSGQARATAATNDAAVTNNNGSLTAANVTTTVTLPAGSCAGNTFSGQSATQGLYAEYYKGYFNDNFNYFSATPALTRTISTVNYSGRANWGDITAAMNSGTASDPDNYSSRMRGYITITTGGTYTFGLFSDDAAWLWVGNNARDTNLQAGKAVVNASGTHSAGLYTGTISLAPGTYPVTILYGEAGGDNVLVFSYSGPDTGNNSQTVPSSVLCSTQFGGPLPVELTQFTATANNLDAQLSWATAQEKNSAYFEVERSVAGQPFRVISQVKAAGTTTQGQRYAFLDAGAARLATTAYYRLRQVDQDGTSAYSPVRTVTFGAAPADFSVTPNPTTAKLRVQFTDASGQATATVYSVLGQALLTQALNPSGEAELDVRSLPAGSYVLRLLTSQGVTRNFHFVKQ</sequence>
<dbReference type="Gene3D" id="2.60.120.1560">
    <property type="match status" value="1"/>
</dbReference>
<name>A0ABY4F8A6_9BACT</name>
<dbReference type="SMART" id="SM00758">
    <property type="entry name" value="PA14"/>
    <property type="match status" value="1"/>
</dbReference>
<dbReference type="Pfam" id="PF07691">
    <property type="entry name" value="PA14"/>
    <property type="match status" value="1"/>
</dbReference>
<dbReference type="InterPro" id="IPR037524">
    <property type="entry name" value="PA14/GLEYA"/>
</dbReference>
<dbReference type="Gene3D" id="2.60.40.10">
    <property type="entry name" value="Immunoglobulins"/>
    <property type="match status" value="2"/>
</dbReference>
<protein>
    <submittedName>
        <fullName evidence="3">PA14 domain-containing protein</fullName>
    </submittedName>
</protein>
<proteinExistence type="predicted"/>
<dbReference type="InterPro" id="IPR001434">
    <property type="entry name" value="OmcB-like_DUF11"/>
</dbReference>
<feature type="domain" description="PA14" evidence="2">
    <location>
        <begin position="1051"/>
        <end position="1214"/>
    </location>
</feature>
<organism evidence="3 4">
    <name type="scientific">Hymenobacter cellulosivorans</name>
    <dbReference type="NCBI Taxonomy" id="2932249"/>
    <lineage>
        <taxon>Bacteria</taxon>
        <taxon>Pseudomonadati</taxon>
        <taxon>Bacteroidota</taxon>
        <taxon>Cytophagia</taxon>
        <taxon>Cytophagales</taxon>
        <taxon>Hymenobacteraceae</taxon>
        <taxon>Hymenobacter</taxon>
    </lineage>
</organism>
<dbReference type="InterPro" id="IPR047589">
    <property type="entry name" value="DUF11_rpt"/>
</dbReference>
<gene>
    <name evidence="3" type="ORF">MUN80_23280</name>
</gene>
<dbReference type="Proteomes" id="UP000831785">
    <property type="component" value="Chromosome"/>
</dbReference>
<dbReference type="NCBIfam" id="TIGR01451">
    <property type="entry name" value="B_ant_repeat"/>
    <property type="match status" value="2"/>
</dbReference>
<dbReference type="Pfam" id="PF18962">
    <property type="entry name" value="Por_Secre_tail"/>
    <property type="match status" value="1"/>
</dbReference>
<dbReference type="PROSITE" id="PS51820">
    <property type="entry name" value="PA14"/>
    <property type="match status" value="1"/>
</dbReference>
<keyword evidence="4" id="KW-1185">Reference proteome</keyword>
<dbReference type="InterPro" id="IPR011658">
    <property type="entry name" value="PA14_dom"/>
</dbReference>
<evidence type="ECO:0000256" key="1">
    <source>
        <dbReference type="SAM" id="MobiDB-lite"/>
    </source>
</evidence>
<feature type="compositionally biased region" description="Gly residues" evidence="1">
    <location>
        <begin position="475"/>
        <end position="484"/>
    </location>
</feature>
<accession>A0ABY4F8A6</accession>
<evidence type="ECO:0000313" key="4">
    <source>
        <dbReference type="Proteomes" id="UP000831785"/>
    </source>
</evidence>
<feature type="region of interest" description="Disordered" evidence="1">
    <location>
        <begin position="456"/>
        <end position="521"/>
    </location>
</feature>
<dbReference type="Pfam" id="PF01345">
    <property type="entry name" value="DUF11"/>
    <property type="match status" value="4"/>
</dbReference>
<reference evidence="3 4" key="1">
    <citation type="submission" date="2022-04" db="EMBL/GenBank/DDBJ databases">
        <title>Hymenobacter sp. isolated from the air.</title>
        <authorList>
            <person name="Won M."/>
            <person name="Lee C.-M."/>
            <person name="Woen H.-Y."/>
            <person name="Kwon S.-W."/>
        </authorList>
    </citation>
    <scope>NUCLEOTIDE SEQUENCE [LARGE SCALE GENOMIC DNA]</scope>
    <source>
        <strain evidence="4">5116 S-27</strain>
    </source>
</reference>
<dbReference type="SUPFAM" id="SSF56988">
    <property type="entry name" value="Anthrax protective antigen"/>
    <property type="match status" value="1"/>
</dbReference>
<dbReference type="InterPro" id="IPR051172">
    <property type="entry name" value="Chlamydia_OmcB"/>
</dbReference>
<evidence type="ECO:0000313" key="3">
    <source>
        <dbReference type="EMBL" id="UOQ52655.1"/>
    </source>
</evidence>
<dbReference type="PANTHER" id="PTHR34819">
    <property type="entry name" value="LARGE CYSTEINE-RICH PERIPLASMIC PROTEIN OMCB"/>
    <property type="match status" value="1"/>
</dbReference>
<dbReference type="RefSeq" id="WP_244716847.1">
    <property type="nucleotide sequence ID" value="NZ_CP095049.1"/>
</dbReference>
<feature type="compositionally biased region" description="Polar residues" evidence="1">
    <location>
        <begin position="486"/>
        <end position="495"/>
    </location>
</feature>
<evidence type="ECO:0000259" key="2">
    <source>
        <dbReference type="PROSITE" id="PS51820"/>
    </source>
</evidence>
<dbReference type="NCBIfam" id="TIGR04183">
    <property type="entry name" value="Por_Secre_tail"/>
    <property type="match status" value="1"/>
</dbReference>